<keyword evidence="2" id="KW-1185">Reference proteome</keyword>
<reference evidence="3" key="1">
    <citation type="submission" date="2016-06" db="UniProtKB">
        <authorList>
            <consortium name="WormBaseParasite"/>
        </authorList>
    </citation>
    <scope>IDENTIFICATION</scope>
</reference>
<evidence type="ECO:0000313" key="1">
    <source>
        <dbReference type="EMBL" id="VDP19384.1"/>
    </source>
</evidence>
<organism evidence="3">
    <name type="scientific">Onchocerca flexuosa</name>
    <dbReference type="NCBI Taxonomy" id="387005"/>
    <lineage>
        <taxon>Eukaryota</taxon>
        <taxon>Metazoa</taxon>
        <taxon>Ecdysozoa</taxon>
        <taxon>Nematoda</taxon>
        <taxon>Chromadorea</taxon>
        <taxon>Rhabditida</taxon>
        <taxon>Spirurina</taxon>
        <taxon>Spiruromorpha</taxon>
        <taxon>Filarioidea</taxon>
        <taxon>Onchocercidae</taxon>
        <taxon>Onchocerca</taxon>
    </lineage>
</organism>
<evidence type="ECO:0000313" key="2">
    <source>
        <dbReference type="Proteomes" id="UP000267606"/>
    </source>
</evidence>
<dbReference type="Gene3D" id="3.90.226.10">
    <property type="entry name" value="2-enoyl-CoA Hydratase, Chain A, domain 1"/>
    <property type="match status" value="1"/>
</dbReference>
<sequence length="66" mass="7768">MRKLSLIQQLFSNRKLHSTVLRPQTIPMVVDQDGRVERVYDIYSRLLKDRIVCVMTPYPSDAESFL</sequence>
<dbReference type="Proteomes" id="UP000267606">
    <property type="component" value="Unassembled WGS sequence"/>
</dbReference>
<proteinExistence type="predicted"/>
<dbReference type="AlphaFoldDB" id="A0A183I564"/>
<gene>
    <name evidence="1" type="ORF">OFLC_LOCUS14878</name>
</gene>
<dbReference type="STRING" id="387005.A0A183I564"/>
<protein>
    <submittedName>
        <fullName evidence="3">Thioredoxin-like_fold domain-containing protein</fullName>
    </submittedName>
</protein>
<accession>A0A183I564</accession>
<evidence type="ECO:0000313" key="3">
    <source>
        <dbReference type="WBParaSite" id="OFLC_0001488701-mRNA-1"/>
    </source>
</evidence>
<dbReference type="EMBL" id="UZAJ01041314">
    <property type="protein sequence ID" value="VDP19384.1"/>
    <property type="molecule type" value="Genomic_DNA"/>
</dbReference>
<dbReference type="WBParaSite" id="OFLC_0001488701-mRNA-1">
    <property type="protein sequence ID" value="OFLC_0001488701-mRNA-1"/>
    <property type="gene ID" value="OFLC_0001488701"/>
</dbReference>
<reference evidence="1 2" key="2">
    <citation type="submission" date="2018-11" db="EMBL/GenBank/DDBJ databases">
        <authorList>
            <consortium name="Pathogen Informatics"/>
        </authorList>
    </citation>
    <scope>NUCLEOTIDE SEQUENCE [LARGE SCALE GENOMIC DNA]</scope>
</reference>
<name>A0A183I564_9BILA</name>